<keyword evidence="2" id="KW-1185">Reference proteome</keyword>
<evidence type="ECO:0000313" key="1">
    <source>
        <dbReference type="EMBL" id="SAL97523.1"/>
    </source>
</evidence>
<protein>
    <submittedName>
        <fullName evidence="1">Uncharacterized protein</fullName>
    </submittedName>
</protein>
<proteinExistence type="predicted"/>
<evidence type="ECO:0000313" key="2">
    <source>
        <dbReference type="Proteomes" id="UP000078561"/>
    </source>
</evidence>
<gene>
    <name evidence="1" type="primary">ABSGL_03020.1 scaffold 4097</name>
</gene>
<sequence length="100" mass="11170">MSNRARSEVSKKPASLFIVIRSDPYHTIFANQLDQFRARNLRMRSVNKVDRGKTGIIDAKPLTTSAYLQSTHNVGTVNDHLQSQMAESKKAVVLGSRKAN</sequence>
<organism evidence="1">
    <name type="scientific">Absidia glauca</name>
    <name type="common">Pin mould</name>
    <dbReference type="NCBI Taxonomy" id="4829"/>
    <lineage>
        <taxon>Eukaryota</taxon>
        <taxon>Fungi</taxon>
        <taxon>Fungi incertae sedis</taxon>
        <taxon>Mucoromycota</taxon>
        <taxon>Mucoromycotina</taxon>
        <taxon>Mucoromycetes</taxon>
        <taxon>Mucorales</taxon>
        <taxon>Cunninghamellaceae</taxon>
        <taxon>Absidia</taxon>
    </lineage>
</organism>
<dbReference type="EMBL" id="LT551811">
    <property type="protein sequence ID" value="SAL97523.1"/>
    <property type="molecule type" value="Genomic_DNA"/>
</dbReference>
<name>A0A163J6W5_ABSGL</name>
<reference evidence="1" key="1">
    <citation type="submission" date="2016-04" db="EMBL/GenBank/DDBJ databases">
        <authorList>
            <person name="Evans L.H."/>
            <person name="Alamgir A."/>
            <person name="Owens N."/>
            <person name="Weber N.D."/>
            <person name="Virtaneva K."/>
            <person name="Barbian K."/>
            <person name="Babar A."/>
            <person name="Rosenke K."/>
        </authorList>
    </citation>
    <scope>NUCLEOTIDE SEQUENCE [LARGE SCALE GENOMIC DNA]</scope>
    <source>
        <strain evidence="1">CBS 101.48</strain>
    </source>
</reference>
<dbReference type="Proteomes" id="UP000078561">
    <property type="component" value="Unassembled WGS sequence"/>
</dbReference>
<accession>A0A163J6W5</accession>
<dbReference type="InParanoid" id="A0A163J6W5"/>
<dbReference type="AlphaFoldDB" id="A0A163J6W5"/>